<dbReference type="PANTHER" id="PTHR31286">
    <property type="entry name" value="GLYCINE-RICH CELL WALL STRUCTURAL PROTEIN 1.8-LIKE"/>
    <property type="match status" value="1"/>
</dbReference>
<keyword evidence="3" id="KW-1185">Reference proteome</keyword>
<accession>A0A8X7VGT3</accession>
<evidence type="ECO:0000313" key="2">
    <source>
        <dbReference type="EMBL" id="KAG2310967.1"/>
    </source>
</evidence>
<dbReference type="AlphaFoldDB" id="A0A8X7VGT3"/>
<evidence type="ECO:0000259" key="1">
    <source>
        <dbReference type="Pfam" id="PF14111"/>
    </source>
</evidence>
<name>A0A8X7VGT3_BRACI</name>
<proteinExistence type="predicted"/>
<organism evidence="2 3">
    <name type="scientific">Brassica carinata</name>
    <name type="common">Ethiopian mustard</name>
    <name type="synonym">Abyssinian cabbage</name>
    <dbReference type="NCBI Taxonomy" id="52824"/>
    <lineage>
        <taxon>Eukaryota</taxon>
        <taxon>Viridiplantae</taxon>
        <taxon>Streptophyta</taxon>
        <taxon>Embryophyta</taxon>
        <taxon>Tracheophyta</taxon>
        <taxon>Spermatophyta</taxon>
        <taxon>Magnoliopsida</taxon>
        <taxon>eudicotyledons</taxon>
        <taxon>Gunneridae</taxon>
        <taxon>Pentapetalae</taxon>
        <taxon>rosids</taxon>
        <taxon>malvids</taxon>
        <taxon>Brassicales</taxon>
        <taxon>Brassicaceae</taxon>
        <taxon>Brassiceae</taxon>
        <taxon>Brassica</taxon>
    </lineage>
</organism>
<comment type="caution">
    <text evidence="2">The sequence shown here is derived from an EMBL/GenBank/DDBJ whole genome shotgun (WGS) entry which is preliminary data.</text>
</comment>
<dbReference type="OrthoDB" id="1931768at2759"/>
<sequence length="370" mass="42024">MGDPGDEGLQAVKMITQEKQVGSYASVVQKKHSLKKFEVNLTVVDGKPSVEIPDEIYDSSEPLWEDFLIGKFLETAPHVAKVHVIVNKIWNQGDKSQMIEVFEVNSTTMRFKIPNPHIRSRVLRRGMWNIAEVPLVVSKWSPMVEKTEQEQTSIPMWVFLKNVPMNMFSWDGLSFMTSPVGKPVRLHPETASCSRFDVAKIFVNVDLTKELPKSINFSKNGKDFLVDFIYPWLPTRCKLCEKWGHSEKKCLMSKRVVEEGVEEDVLAAKDNVVEKETRKSMEKEAETEVNSGSAQKRVIQVDAESNRVVETISSEEVEEVDIEEGQIIRNWSKVSPDKIGRGSASKSQTLSVEQEEMISSSRFSVLQNLM</sequence>
<dbReference type="InterPro" id="IPR025558">
    <property type="entry name" value="DUF4283"/>
</dbReference>
<gene>
    <name evidence="2" type="ORF">Bca52824_022524</name>
</gene>
<dbReference type="PANTHER" id="PTHR31286:SF148">
    <property type="entry name" value="DUF4283 DOMAIN-CONTAINING PROTEIN"/>
    <property type="match status" value="1"/>
</dbReference>
<dbReference type="InterPro" id="IPR040256">
    <property type="entry name" value="At4g02000-like"/>
</dbReference>
<protein>
    <recommendedName>
        <fullName evidence="1">DUF4283 domain-containing protein</fullName>
    </recommendedName>
</protein>
<dbReference type="EMBL" id="JAAMPC010000005">
    <property type="protein sequence ID" value="KAG2310967.1"/>
    <property type="molecule type" value="Genomic_DNA"/>
</dbReference>
<dbReference type="Pfam" id="PF14111">
    <property type="entry name" value="DUF4283"/>
    <property type="match status" value="1"/>
</dbReference>
<reference evidence="2 3" key="1">
    <citation type="submission" date="2020-02" db="EMBL/GenBank/DDBJ databases">
        <authorList>
            <person name="Ma Q."/>
            <person name="Huang Y."/>
            <person name="Song X."/>
            <person name="Pei D."/>
        </authorList>
    </citation>
    <scope>NUCLEOTIDE SEQUENCE [LARGE SCALE GENOMIC DNA]</scope>
    <source>
        <strain evidence="2">Sxm20200214</strain>
        <tissue evidence="2">Leaf</tissue>
    </source>
</reference>
<feature type="domain" description="DUF4283" evidence="1">
    <location>
        <begin position="63"/>
        <end position="145"/>
    </location>
</feature>
<evidence type="ECO:0000313" key="3">
    <source>
        <dbReference type="Proteomes" id="UP000886595"/>
    </source>
</evidence>
<dbReference type="Proteomes" id="UP000886595">
    <property type="component" value="Unassembled WGS sequence"/>
</dbReference>